<evidence type="ECO:0000313" key="1">
    <source>
        <dbReference type="EMBL" id="MFD2485404.1"/>
    </source>
</evidence>
<evidence type="ECO:0008006" key="3">
    <source>
        <dbReference type="Google" id="ProtNLM"/>
    </source>
</evidence>
<protein>
    <recommendedName>
        <fullName evidence="3">SpoVT-AbrB domain-containing protein</fullName>
    </recommendedName>
</protein>
<proteinExistence type="predicted"/>
<accession>A0ABW5I7U7</accession>
<name>A0ABW5I7U7_9PSEU</name>
<dbReference type="RefSeq" id="WP_344278663.1">
    <property type="nucleotide sequence ID" value="NZ_BAAAHV010000015.1"/>
</dbReference>
<organism evidence="1 2">
    <name type="scientific">Amycolatopsis albidoflavus</name>
    <dbReference type="NCBI Taxonomy" id="102226"/>
    <lineage>
        <taxon>Bacteria</taxon>
        <taxon>Bacillati</taxon>
        <taxon>Actinomycetota</taxon>
        <taxon>Actinomycetes</taxon>
        <taxon>Pseudonocardiales</taxon>
        <taxon>Pseudonocardiaceae</taxon>
        <taxon>Amycolatopsis</taxon>
    </lineage>
</organism>
<reference evidence="2" key="1">
    <citation type="journal article" date="2019" name="Int. J. Syst. Evol. Microbiol.">
        <title>The Global Catalogue of Microorganisms (GCM) 10K type strain sequencing project: providing services to taxonomists for standard genome sequencing and annotation.</title>
        <authorList>
            <consortium name="The Broad Institute Genomics Platform"/>
            <consortium name="The Broad Institute Genome Sequencing Center for Infectious Disease"/>
            <person name="Wu L."/>
            <person name="Ma J."/>
        </authorList>
    </citation>
    <scope>NUCLEOTIDE SEQUENCE [LARGE SCALE GENOMIC DNA]</scope>
    <source>
        <strain evidence="2">CGMCC 4.7638</strain>
    </source>
</reference>
<dbReference type="Proteomes" id="UP001597542">
    <property type="component" value="Unassembled WGS sequence"/>
</dbReference>
<sequence>MDASGRLASRALLEALGWSAETPLTHALRLGPAVLIRSDRYGTATADRDLRVKLPAALRARCALRTGDPVLLAASPTHQILLIYTVPFLDELLSDAHQHISSGGQDR</sequence>
<comment type="caution">
    <text evidence="1">The sequence shown here is derived from an EMBL/GenBank/DDBJ whole genome shotgun (WGS) entry which is preliminary data.</text>
</comment>
<gene>
    <name evidence="1" type="ORF">ACFSUT_34390</name>
</gene>
<dbReference type="EMBL" id="JBHUKQ010000016">
    <property type="protein sequence ID" value="MFD2485404.1"/>
    <property type="molecule type" value="Genomic_DNA"/>
</dbReference>
<evidence type="ECO:0000313" key="2">
    <source>
        <dbReference type="Proteomes" id="UP001597542"/>
    </source>
</evidence>
<keyword evidence="2" id="KW-1185">Reference proteome</keyword>